<accession>A0ABV7TZX9</accession>
<feature type="transmembrane region" description="Helical" evidence="1">
    <location>
        <begin position="143"/>
        <end position="161"/>
    </location>
</feature>
<keyword evidence="4" id="KW-1185">Reference proteome</keyword>
<dbReference type="InterPro" id="IPR036938">
    <property type="entry name" value="PAP2/HPO_sf"/>
</dbReference>
<dbReference type="InterPro" id="IPR000326">
    <property type="entry name" value="PAP2/HPO"/>
</dbReference>
<evidence type="ECO:0000259" key="2">
    <source>
        <dbReference type="SMART" id="SM00014"/>
    </source>
</evidence>
<gene>
    <name evidence="3" type="ORF">ACFOM8_02670</name>
</gene>
<feature type="transmembrane region" description="Helical" evidence="1">
    <location>
        <begin position="32"/>
        <end position="56"/>
    </location>
</feature>
<proteinExistence type="predicted"/>
<reference evidence="4" key="1">
    <citation type="journal article" date="2019" name="Int. J. Syst. Evol. Microbiol.">
        <title>The Global Catalogue of Microorganisms (GCM) 10K type strain sequencing project: providing services to taxonomists for standard genome sequencing and annotation.</title>
        <authorList>
            <consortium name="The Broad Institute Genomics Platform"/>
            <consortium name="The Broad Institute Genome Sequencing Center for Infectious Disease"/>
            <person name="Wu L."/>
            <person name="Ma J."/>
        </authorList>
    </citation>
    <scope>NUCLEOTIDE SEQUENCE [LARGE SCALE GENOMIC DNA]</scope>
    <source>
        <strain evidence="4">KCTC 42473</strain>
    </source>
</reference>
<feature type="transmembrane region" description="Helical" evidence="1">
    <location>
        <begin position="68"/>
        <end position="86"/>
    </location>
</feature>
<dbReference type="EMBL" id="JBHRXY010000001">
    <property type="protein sequence ID" value="MFC3628342.1"/>
    <property type="molecule type" value="Genomic_DNA"/>
</dbReference>
<dbReference type="SUPFAM" id="SSF48317">
    <property type="entry name" value="Acid phosphatase/Vanadium-dependent haloperoxidase"/>
    <property type="match status" value="1"/>
</dbReference>
<dbReference type="PANTHER" id="PTHR14969">
    <property type="entry name" value="SPHINGOSINE-1-PHOSPHATE PHOSPHOHYDROLASE"/>
    <property type="match status" value="1"/>
</dbReference>
<feature type="domain" description="Phosphatidic acid phosphatase type 2/haloperoxidase" evidence="2">
    <location>
        <begin position="67"/>
        <end position="182"/>
    </location>
</feature>
<name>A0ABV7TZX9_9RHOB</name>
<dbReference type="Pfam" id="PF01569">
    <property type="entry name" value="PAP2"/>
    <property type="match status" value="1"/>
</dbReference>
<feature type="transmembrane region" description="Helical" evidence="1">
    <location>
        <begin position="119"/>
        <end position="136"/>
    </location>
</feature>
<protein>
    <submittedName>
        <fullName evidence="3">Phosphatase PAP2 family protein</fullName>
    </submittedName>
</protein>
<dbReference type="Gene3D" id="1.20.144.10">
    <property type="entry name" value="Phosphatidic acid phosphatase type 2/haloperoxidase"/>
    <property type="match status" value="1"/>
</dbReference>
<feature type="transmembrane region" description="Helical" evidence="1">
    <location>
        <begin position="167"/>
        <end position="186"/>
    </location>
</feature>
<organism evidence="3 4">
    <name type="scientific">Paracoccus angustae</name>
    <dbReference type="NCBI Taxonomy" id="1671480"/>
    <lineage>
        <taxon>Bacteria</taxon>
        <taxon>Pseudomonadati</taxon>
        <taxon>Pseudomonadota</taxon>
        <taxon>Alphaproteobacteria</taxon>
        <taxon>Rhodobacterales</taxon>
        <taxon>Paracoccaceae</taxon>
        <taxon>Paracoccus</taxon>
    </lineage>
</organism>
<dbReference type="Proteomes" id="UP001595539">
    <property type="component" value="Unassembled WGS sequence"/>
</dbReference>
<keyword evidence="1" id="KW-0472">Membrane</keyword>
<dbReference type="SMART" id="SM00014">
    <property type="entry name" value="acidPPc"/>
    <property type="match status" value="1"/>
</dbReference>
<dbReference type="PANTHER" id="PTHR14969:SF13">
    <property type="entry name" value="AT30094P"/>
    <property type="match status" value="1"/>
</dbReference>
<evidence type="ECO:0000313" key="4">
    <source>
        <dbReference type="Proteomes" id="UP001595539"/>
    </source>
</evidence>
<evidence type="ECO:0000256" key="1">
    <source>
        <dbReference type="SAM" id="Phobius"/>
    </source>
</evidence>
<keyword evidence="1" id="KW-1133">Transmembrane helix</keyword>
<sequence length="235" mass="26178">MSSLFGTLAEIDFSISRNVIDWTEQSRLVRGIMAPFVGNGLVKGAVPAAVFWYLWFRNDGQPGKHSRLIATLLTAMVAILAGRLLANFMPFRPRPLATAEVMGAEVQTSVFLEEWSSMPSDHAVMFFVLAGCIFLISRRAGIALFLHAAFLVCAARVLFGMHFLSDVVVGAIVGTVIAFAVMPVLARIVQKQRERRNWTIRPEMEYPLLFLVTFQFATMFDGARDLAVRAARFLF</sequence>
<comment type="caution">
    <text evidence="3">The sequence shown here is derived from an EMBL/GenBank/DDBJ whole genome shotgun (WGS) entry which is preliminary data.</text>
</comment>
<keyword evidence="1" id="KW-0812">Transmembrane</keyword>
<dbReference type="CDD" id="cd01610">
    <property type="entry name" value="PAP2_like"/>
    <property type="match status" value="1"/>
</dbReference>
<evidence type="ECO:0000313" key="3">
    <source>
        <dbReference type="EMBL" id="MFC3628342.1"/>
    </source>
</evidence>